<feature type="transmembrane region" description="Helical" evidence="1">
    <location>
        <begin position="260"/>
        <end position="280"/>
    </location>
</feature>
<name>A0A0G0VH05_9BACT</name>
<gene>
    <name evidence="3" type="ORF">UU50_C0013G0005</name>
</gene>
<reference evidence="3 4" key="1">
    <citation type="journal article" date="2015" name="Nature">
        <title>rRNA introns, odd ribosomes, and small enigmatic genomes across a large radiation of phyla.</title>
        <authorList>
            <person name="Brown C.T."/>
            <person name="Hug L.A."/>
            <person name="Thomas B.C."/>
            <person name="Sharon I."/>
            <person name="Castelle C.J."/>
            <person name="Singh A."/>
            <person name="Wilkins M.J."/>
            <person name="Williams K.H."/>
            <person name="Banfield J.F."/>
        </authorList>
    </citation>
    <scope>NUCLEOTIDE SEQUENCE [LARGE SCALE GENOMIC DNA]</scope>
</reference>
<evidence type="ECO:0000256" key="2">
    <source>
        <dbReference type="SAM" id="SignalP"/>
    </source>
</evidence>
<evidence type="ECO:0000313" key="4">
    <source>
        <dbReference type="Proteomes" id="UP000033930"/>
    </source>
</evidence>
<dbReference type="EMBL" id="LCAW01000013">
    <property type="protein sequence ID" value="KKR98926.1"/>
    <property type="molecule type" value="Genomic_DNA"/>
</dbReference>
<keyword evidence="1" id="KW-0812">Transmembrane</keyword>
<evidence type="ECO:0000313" key="3">
    <source>
        <dbReference type="EMBL" id="KKR98926.1"/>
    </source>
</evidence>
<accession>A0A0G0VH05</accession>
<feature type="signal peptide" evidence="2">
    <location>
        <begin position="1"/>
        <end position="22"/>
    </location>
</feature>
<dbReference type="AlphaFoldDB" id="A0A0G0VH05"/>
<proteinExistence type="predicted"/>
<keyword evidence="1" id="KW-1133">Transmembrane helix</keyword>
<keyword evidence="2" id="KW-0732">Signal</keyword>
<organism evidence="3 4">
    <name type="scientific">Candidatus Uhrbacteria bacterium GW2011_GWC1_41_20</name>
    <dbReference type="NCBI Taxonomy" id="1618983"/>
    <lineage>
        <taxon>Bacteria</taxon>
        <taxon>Candidatus Uhriibacteriota</taxon>
    </lineage>
</organism>
<protein>
    <submittedName>
        <fullName evidence="3">Uncharacterized protein</fullName>
    </submittedName>
</protein>
<dbReference type="Proteomes" id="UP000033930">
    <property type="component" value="Unassembled WGS sequence"/>
</dbReference>
<evidence type="ECO:0000256" key="1">
    <source>
        <dbReference type="SAM" id="Phobius"/>
    </source>
</evidence>
<keyword evidence="1" id="KW-0472">Membrane</keyword>
<comment type="caution">
    <text evidence="3">The sequence shown here is derived from an EMBL/GenBank/DDBJ whole genome shotgun (WGS) entry which is preliminary data.</text>
</comment>
<feature type="chain" id="PRO_5002534875" evidence="2">
    <location>
        <begin position="23"/>
        <end position="283"/>
    </location>
</feature>
<sequence>MWVITRVFFSFLIIFFALPAHASVVFPSAVDVQVMPGESKQIEIGVKNTEVTDRSYTVEIVGVDLGQEEGDYSFYNLDENKRSWFSIVDSQFSLVSQEERTVDIEFLPSQDAFSETFVVGVQIIEEPVDQDQISVRTGIMSLIFITLGDDVPYDVQWTDFQISSDIFTGEVNSYLTIKNIDKGTLQPDGVIQVKNIFGRISDESILNPELKRIPEDQVRTLPVNQFLPWAVGPYKLSLYVQPWQNAEVFTVSKTVWFCSWRVISVISAILLLFILIWSYARRA</sequence>